<dbReference type="SUPFAM" id="SSF53098">
    <property type="entry name" value="Ribonuclease H-like"/>
    <property type="match status" value="1"/>
</dbReference>
<dbReference type="PANTHER" id="PTHR34614:SF2">
    <property type="entry name" value="TRANSPOSASE IS4-LIKE DOMAIN-CONTAINING PROTEIN"/>
    <property type="match status" value="1"/>
</dbReference>
<proteinExistence type="predicted"/>
<keyword evidence="2" id="KW-1185">Reference proteome</keyword>
<reference evidence="1 2" key="1">
    <citation type="submission" date="2019-11" db="EMBL/GenBank/DDBJ databases">
        <title>Comparative genomics of hydrocarbon-degrading Desulfosarcina strains.</title>
        <authorList>
            <person name="Watanabe M."/>
            <person name="Kojima H."/>
            <person name="Fukui M."/>
        </authorList>
    </citation>
    <scope>NUCLEOTIDE SEQUENCE [LARGE SCALE GENOMIC DNA]</scope>
    <source>
        <strain evidence="2">oXyS1</strain>
    </source>
</reference>
<dbReference type="Proteomes" id="UP000422108">
    <property type="component" value="Chromosome"/>
</dbReference>
<dbReference type="AlphaFoldDB" id="A0A5K8A508"/>
<dbReference type="RefSeq" id="WP_231716921.1">
    <property type="nucleotide sequence ID" value="NZ_AP021879.1"/>
</dbReference>
<name>A0A5K8A508_9BACT</name>
<evidence type="ECO:0000313" key="2">
    <source>
        <dbReference type="Proteomes" id="UP000422108"/>
    </source>
</evidence>
<sequence length="339" mass="38970">MADSAFVTEDNLKKADDRQTWFLTRLPATYNECGRIITDAVASDRWIDIGALAEEPDRPKRPIARYRAYDGRVELYGKTYRAIVVHSSAHDKRRHKRIDRMLKQDRRQLDADVKAATATAYYCREDALAAGEKLIRKATSSYHRLQISVEKIPKYGRGRPTVGKPRKVLRYEYRLTAAVQESAEKVDPLRQGAGCFVLLTNLLDQQADWSAYELLSLYKSQIGIEKNFSFLKDPAIVNSIFLKKAERIEVLGLVLLISLLIWRLMERSMRQYVETHGCTLPGWVRRKTKKPTAFMMATKFASIMVITIDQHRQLTKPLKPFQREYLTALGVPETTFTVP</sequence>
<dbReference type="PANTHER" id="PTHR34614">
    <property type="match status" value="1"/>
</dbReference>
<dbReference type="EMBL" id="AP021879">
    <property type="protein sequence ID" value="BBO87557.1"/>
    <property type="molecule type" value="Genomic_DNA"/>
</dbReference>
<evidence type="ECO:0000313" key="1">
    <source>
        <dbReference type="EMBL" id="BBO87557.1"/>
    </source>
</evidence>
<evidence type="ECO:0008006" key="3">
    <source>
        <dbReference type="Google" id="ProtNLM"/>
    </source>
</evidence>
<gene>
    <name evidence="1" type="ORF">DSCOOX_07370</name>
</gene>
<dbReference type="InterPro" id="IPR012337">
    <property type="entry name" value="RNaseH-like_sf"/>
</dbReference>
<organism evidence="1 2">
    <name type="scientific">Desulfosarcina ovata subsp. ovata</name>
    <dbReference type="NCBI Taxonomy" id="2752305"/>
    <lineage>
        <taxon>Bacteria</taxon>
        <taxon>Pseudomonadati</taxon>
        <taxon>Thermodesulfobacteriota</taxon>
        <taxon>Desulfobacteria</taxon>
        <taxon>Desulfobacterales</taxon>
        <taxon>Desulfosarcinaceae</taxon>
        <taxon>Desulfosarcina</taxon>
    </lineage>
</organism>
<protein>
    <recommendedName>
        <fullName evidence="3">Transposase IS4-like domain-containing protein</fullName>
    </recommendedName>
</protein>
<dbReference type="NCBIfam" id="NF033559">
    <property type="entry name" value="transpos_IS1634"/>
    <property type="match status" value="1"/>
</dbReference>
<accession>A0A5K8A508</accession>
<dbReference type="InterPro" id="IPR047654">
    <property type="entry name" value="IS1634_transpos"/>
</dbReference>